<protein>
    <recommendedName>
        <fullName evidence="2">NmrA-like domain-containing protein</fullName>
    </recommendedName>
</protein>
<dbReference type="Pfam" id="PF05368">
    <property type="entry name" value="NmrA"/>
    <property type="match status" value="1"/>
</dbReference>
<dbReference type="EMBL" id="BDSP01000026">
    <property type="protein sequence ID" value="GAX10864.1"/>
    <property type="molecule type" value="Genomic_DNA"/>
</dbReference>
<name>A0A1Z5JA41_FISSO</name>
<dbReference type="PANTHER" id="PTHR15020:SF11">
    <property type="entry name" value="OS06G0360300 PROTEIN"/>
    <property type="match status" value="1"/>
</dbReference>
<feature type="signal peptide" evidence="1">
    <location>
        <begin position="1"/>
        <end position="16"/>
    </location>
</feature>
<dbReference type="InterPro" id="IPR008030">
    <property type="entry name" value="NmrA-like"/>
</dbReference>
<comment type="caution">
    <text evidence="3">The sequence shown here is derived from an EMBL/GenBank/DDBJ whole genome shotgun (WGS) entry which is preliminary data.</text>
</comment>
<accession>A0A1Z5JA41</accession>
<dbReference type="OrthoDB" id="419598at2759"/>
<sequence>MKTLLLFLLYWNLSEALSPRTVAVIGPTGRLGRQIVQELSTQGISTRCLLRHEIPASTSIKSLEEAQSSAEIAAYLQSLPNVTFVKGDLSDVSSLRRLLEGCDACAWNYEGEQLLRSSGMDYIIIRPGVMKDSVEENTRYGLRDNGEDMKVTSVSYHQIAALAIQSLEYSNCRRATLTAMNDADGGETSYAPLLARVQPDRRVFPVSLLEEHRKAARVGGLTIVTVLVWMAQATVKVVLHLVGSF</sequence>
<proteinExistence type="predicted"/>
<dbReference type="SUPFAM" id="SSF51735">
    <property type="entry name" value="NAD(P)-binding Rossmann-fold domains"/>
    <property type="match status" value="1"/>
</dbReference>
<evidence type="ECO:0000313" key="4">
    <source>
        <dbReference type="Proteomes" id="UP000198406"/>
    </source>
</evidence>
<keyword evidence="4" id="KW-1185">Reference proteome</keyword>
<feature type="chain" id="PRO_5013120117" description="NmrA-like domain-containing protein" evidence="1">
    <location>
        <begin position="17"/>
        <end position="245"/>
    </location>
</feature>
<gene>
    <name evidence="3" type="ORF">FisN_31Hh072</name>
</gene>
<evidence type="ECO:0000313" key="3">
    <source>
        <dbReference type="EMBL" id="GAX10864.1"/>
    </source>
</evidence>
<keyword evidence="1" id="KW-0732">Signal</keyword>
<feature type="domain" description="NmrA-like" evidence="2">
    <location>
        <begin position="20"/>
        <end position="106"/>
    </location>
</feature>
<organism evidence="3 4">
    <name type="scientific">Fistulifera solaris</name>
    <name type="common">Oleaginous diatom</name>
    <dbReference type="NCBI Taxonomy" id="1519565"/>
    <lineage>
        <taxon>Eukaryota</taxon>
        <taxon>Sar</taxon>
        <taxon>Stramenopiles</taxon>
        <taxon>Ochrophyta</taxon>
        <taxon>Bacillariophyta</taxon>
        <taxon>Bacillariophyceae</taxon>
        <taxon>Bacillariophycidae</taxon>
        <taxon>Naviculales</taxon>
        <taxon>Naviculaceae</taxon>
        <taxon>Fistulifera</taxon>
    </lineage>
</organism>
<evidence type="ECO:0000259" key="2">
    <source>
        <dbReference type="Pfam" id="PF05368"/>
    </source>
</evidence>
<dbReference type="InterPro" id="IPR036291">
    <property type="entry name" value="NAD(P)-bd_dom_sf"/>
</dbReference>
<dbReference type="PANTHER" id="PTHR15020">
    <property type="entry name" value="FLAVIN REDUCTASE-RELATED"/>
    <property type="match status" value="1"/>
</dbReference>
<reference evidence="3 4" key="1">
    <citation type="journal article" date="2015" name="Plant Cell">
        <title>Oil accumulation by the oleaginous diatom Fistulifera solaris as revealed by the genome and transcriptome.</title>
        <authorList>
            <person name="Tanaka T."/>
            <person name="Maeda Y."/>
            <person name="Veluchamy A."/>
            <person name="Tanaka M."/>
            <person name="Abida H."/>
            <person name="Marechal E."/>
            <person name="Bowler C."/>
            <person name="Muto M."/>
            <person name="Sunaga Y."/>
            <person name="Tanaka M."/>
            <person name="Yoshino T."/>
            <person name="Taniguchi T."/>
            <person name="Fukuda Y."/>
            <person name="Nemoto M."/>
            <person name="Matsumoto M."/>
            <person name="Wong P.S."/>
            <person name="Aburatani S."/>
            <person name="Fujibuchi W."/>
        </authorList>
    </citation>
    <scope>NUCLEOTIDE SEQUENCE [LARGE SCALE GENOMIC DNA]</scope>
    <source>
        <strain evidence="3 4">JPCC DA0580</strain>
    </source>
</reference>
<dbReference type="Gene3D" id="3.40.50.720">
    <property type="entry name" value="NAD(P)-binding Rossmann-like Domain"/>
    <property type="match status" value="2"/>
</dbReference>
<dbReference type="InParanoid" id="A0A1Z5JA41"/>
<dbReference type="Proteomes" id="UP000198406">
    <property type="component" value="Unassembled WGS sequence"/>
</dbReference>
<evidence type="ECO:0000256" key="1">
    <source>
        <dbReference type="SAM" id="SignalP"/>
    </source>
</evidence>
<dbReference type="AlphaFoldDB" id="A0A1Z5JA41"/>